<reference evidence="4 5" key="1">
    <citation type="journal article" date="2007" name="Genome Biol.">
        <title>Interrupted coding sequences in Mycobacterium smegmatis: authentic mutations or sequencing errors?</title>
        <authorList>
            <person name="Deshayes C."/>
            <person name="Perrodou E."/>
            <person name="Gallien S."/>
            <person name="Euphrasie D."/>
            <person name="Schaeffer C."/>
            <person name="Van-Dorsselaer A."/>
            <person name="Poch O."/>
            <person name="Lecompte O."/>
            <person name="Reyrat J.M."/>
        </authorList>
    </citation>
    <scope>NUCLEOTIDE SEQUENCE [LARGE SCALE GENOMIC DNA]</scope>
    <source>
        <strain evidence="5">ATCC 700084 / mc(2)155</strain>
    </source>
</reference>
<evidence type="ECO:0000313" key="4">
    <source>
        <dbReference type="EMBL" id="AFP36682.1"/>
    </source>
</evidence>
<proteinExistence type="predicted"/>
<dbReference type="SUPFAM" id="SSF53933">
    <property type="entry name" value="Microbial ribonucleases"/>
    <property type="match status" value="1"/>
</dbReference>
<dbReference type="Gene3D" id="3.10.450.30">
    <property type="entry name" value="Microbial ribonucleases"/>
    <property type="match status" value="1"/>
</dbReference>
<dbReference type="GO" id="GO:0003677">
    <property type="term" value="F:DNA binding"/>
    <property type="evidence" value="ECO:0007669"/>
    <property type="project" value="UniProtKB-KW"/>
</dbReference>
<reference evidence="4 5" key="2">
    <citation type="journal article" date="2009" name="Genome Res.">
        <title>Ortho-proteogenomics: multiple proteomes investigation through orthology and a new MS-based protocol.</title>
        <authorList>
            <person name="Gallien S."/>
            <person name="Perrodou E."/>
            <person name="Carapito C."/>
            <person name="Deshayes C."/>
            <person name="Reyrat J.M."/>
            <person name="Van Dorsselaer A."/>
            <person name="Poch O."/>
            <person name="Schaeffer C."/>
            <person name="Lecompte O."/>
        </authorList>
    </citation>
    <scope>NUCLEOTIDE SEQUENCE [LARGE SCALE GENOMIC DNA]</scope>
    <source>
        <strain evidence="5">ATCC 700084 / mc(2)155</strain>
    </source>
</reference>
<keyword evidence="3" id="KW-0732">Signal</keyword>
<sequence>MPMRRGWWTRRAPAKVLALVLASVFLVACTSTGTQAPPSEAGDGTCSLAGLPPEVADTVDLIESGGPFPYPRNDGVVFGNFEGLLPEHERGYYREYTVPTPGLKHRGARRIVTGGTPLDDPPEMYYTDDHYESFCLIGGT</sequence>
<keyword evidence="1" id="KW-0540">Nuclease</keyword>
<dbReference type="EMBL" id="CP001663">
    <property type="protein sequence ID" value="AFP36682.1"/>
    <property type="molecule type" value="Genomic_DNA"/>
</dbReference>
<organism evidence="4 5">
    <name type="scientific">Mycolicibacterium smegmatis (strain ATCC 700084 / mc(2)155)</name>
    <name type="common">Mycobacterium smegmatis</name>
    <dbReference type="NCBI Taxonomy" id="246196"/>
    <lineage>
        <taxon>Bacteria</taxon>
        <taxon>Bacillati</taxon>
        <taxon>Actinomycetota</taxon>
        <taxon>Actinomycetes</taxon>
        <taxon>Mycobacteriales</taxon>
        <taxon>Mycobacteriaceae</taxon>
        <taxon>Mycolicibacterium</taxon>
    </lineage>
</organism>
<dbReference type="CDD" id="cd00607">
    <property type="entry name" value="RNase_Sa"/>
    <property type="match status" value="1"/>
</dbReference>
<evidence type="ECO:0000313" key="5">
    <source>
        <dbReference type="Proteomes" id="UP000006158"/>
    </source>
</evidence>
<protein>
    <submittedName>
        <fullName evidence="4">Guanine-specific ribonuclease with a cold-shock DNA-binding domain protein</fullName>
    </submittedName>
</protein>
<evidence type="ECO:0000256" key="1">
    <source>
        <dbReference type="ARBA" id="ARBA00022722"/>
    </source>
</evidence>
<feature type="signal peptide" evidence="3">
    <location>
        <begin position="1"/>
        <end position="36"/>
    </location>
</feature>
<name>I7FVS3_MYCS2</name>
<dbReference type="GO" id="GO:0003723">
    <property type="term" value="F:RNA binding"/>
    <property type="evidence" value="ECO:0007669"/>
    <property type="project" value="InterPro"/>
</dbReference>
<dbReference type="GO" id="GO:0004521">
    <property type="term" value="F:RNA endonuclease activity"/>
    <property type="evidence" value="ECO:0007669"/>
    <property type="project" value="InterPro"/>
</dbReference>
<dbReference type="GO" id="GO:0016787">
    <property type="term" value="F:hydrolase activity"/>
    <property type="evidence" value="ECO:0007669"/>
    <property type="project" value="UniProtKB-KW"/>
</dbReference>
<dbReference type="KEGG" id="msg:MSMEI_0201"/>
<dbReference type="PROSITE" id="PS51257">
    <property type="entry name" value="PROKAR_LIPOPROTEIN"/>
    <property type="match status" value="1"/>
</dbReference>
<evidence type="ECO:0000256" key="3">
    <source>
        <dbReference type="SAM" id="SignalP"/>
    </source>
</evidence>
<dbReference type="InterPro" id="IPR000026">
    <property type="entry name" value="N1-like"/>
</dbReference>
<accession>I7FVS3</accession>
<dbReference type="InterPro" id="IPR016191">
    <property type="entry name" value="Ribonuclease/ribotoxin"/>
</dbReference>
<dbReference type="Pfam" id="PF00545">
    <property type="entry name" value="Ribonuclease"/>
    <property type="match status" value="1"/>
</dbReference>
<feature type="chain" id="PRO_5003709488" evidence="3">
    <location>
        <begin position="37"/>
        <end position="140"/>
    </location>
</feature>
<evidence type="ECO:0000256" key="2">
    <source>
        <dbReference type="ARBA" id="ARBA00022801"/>
    </source>
</evidence>
<keyword evidence="2" id="KW-0378">Hydrolase</keyword>
<dbReference type="Proteomes" id="UP000006158">
    <property type="component" value="Chromosome"/>
</dbReference>
<dbReference type="AlphaFoldDB" id="I7FVS3"/>
<keyword evidence="4" id="KW-0238">DNA-binding</keyword>
<dbReference type="PATRIC" id="fig|246196.56.peg.206"/>
<gene>
    <name evidence="4" type="ordered locus">MSMEI_0201</name>
</gene>